<dbReference type="RefSeq" id="WP_176866555.1">
    <property type="nucleotide sequence ID" value="NZ_JABXWT010000012.1"/>
</dbReference>
<dbReference type="GO" id="GO:0016787">
    <property type="term" value="F:hydrolase activity"/>
    <property type="evidence" value="ECO:0007669"/>
    <property type="project" value="UniProtKB-KW"/>
</dbReference>
<dbReference type="EMBL" id="JABXWT010000012">
    <property type="protein sequence ID" value="NVO57486.1"/>
    <property type="molecule type" value="Genomic_DNA"/>
</dbReference>
<gene>
    <name evidence="2" type="ORF">HW561_16945</name>
</gene>
<proteinExistence type="predicted"/>
<sequence>MTHKFLSIAACLTLLTSCAEQYTPVNFVAQGDRIVATGTIDDTTLAAFQEVTADNPEIHTLVLQYIEGSVDDDANVVFSREVHRAGFDTIVPSGGMVASGGTDLFLAGVQRTLQPGACVGVHSWAGSGIVATDLPEDDPEHDRYLDYFQDIGVDEGFYWYTLEAAPADSIHWMTAAEANQFRMTTRTTPRLGSSTVCDER</sequence>
<keyword evidence="3" id="KW-1185">Reference proteome</keyword>
<accession>A0ABX2PVV5</accession>
<evidence type="ECO:0000313" key="3">
    <source>
        <dbReference type="Proteomes" id="UP000630805"/>
    </source>
</evidence>
<feature type="signal peptide" evidence="1">
    <location>
        <begin position="1"/>
        <end position="21"/>
    </location>
</feature>
<evidence type="ECO:0000313" key="2">
    <source>
        <dbReference type="EMBL" id="NVO57486.1"/>
    </source>
</evidence>
<keyword evidence="2" id="KW-0378">Hydrolase</keyword>
<evidence type="ECO:0000256" key="1">
    <source>
        <dbReference type="SAM" id="SignalP"/>
    </source>
</evidence>
<dbReference type="Proteomes" id="UP000630805">
    <property type="component" value="Unassembled WGS sequence"/>
</dbReference>
<dbReference type="SUPFAM" id="SSF52096">
    <property type="entry name" value="ClpP/crotonase"/>
    <property type="match status" value="1"/>
</dbReference>
<keyword evidence="1" id="KW-0732">Signal</keyword>
<dbReference type="PROSITE" id="PS51257">
    <property type="entry name" value="PROKAR_LIPOPROTEIN"/>
    <property type="match status" value="1"/>
</dbReference>
<organism evidence="2 3">
    <name type="scientific">Ruegeria haliotis</name>
    <dbReference type="NCBI Taxonomy" id="2747601"/>
    <lineage>
        <taxon>Bacteria</taxon>
        <taxon>Pseudomonadati</taxon>
        <taxon>Pseudomonadota</taxon>
        <taxon>Alphaproteobacteria</taxon>
        <taxon>Rhodobacterales</taxon>
        <taxon>Roseobacteraceae</taxon>
        <taxon>Ruegeria</taxon>
    </lineage>
</organism>
<reference evidence="2 3" key="1">
    <citation type="submission" date="2020-06" db="EMBL/GenBank/DDBJ databases">
        <authorList>
            <person name="Cao W.R."/>
        </authorList>
    </citation>
    <scope>NUCLEOTIDE SEQUENCE [LARGE SCALE GENOMIC DNA]</scope>
    <source>
        <strain evidence="2 3">B1Z28</strain>
    </source>
</reference>
<feature type="chain" id="PRO_5047151228" evidence="1">
    <location>
        <begin position="22"/>
        <end position="200"/>
    </location>
</feature>
<dbReference type="InterPro" id="IPR029045">
    <property type="entry name" value="ClpP/crotonase-like_dom_sf"/>
</dbReference>
<protein>
    <submittedName>
        <fullName evidence="2">Alpha/beta hydrolase</fullName>
    </submittedName>
</protein>
<name>A0ABX2PVV5_9RHOB</name>
<comment type="caution">
    <text evidence="2">The sequence shown here is derived from an EMBL/GenBank/DDBJ whole genome shotgun (WGS) entry which is preliminary data.</text>
</comment>